<comment type="caution">
    <text evidence="2">The sequence shown here is derived from an EMBL/GenBank/DDBJ whole genome shotgun (WGS) entry which is preliminary data.</text>
</comment>
<evidence type="ECO:0000313" key="3">
    <source>
        <dbReference type="Proteomes" id="UP001201980"/>
    </source>
</evidence>
<evidence type="ECO:0000256" key="1">
    <source>
        <dbReference type="SAM" id="MobiDB-lite"/>
    </source>
</evidence>
<name>A0AAD5WQR8_9PEZI</name>
<feature type="region of interest" description="Disordered" evidence="1">
    <location>
        <begin position="393"/>
        <end position="413"/>
    </location>
</feature>
<accession>A0AAD5WQR8</accession>
<feature type="compositionally biased region" description="Polar residues" evidence="1">
    <location>
        <begin position="150"/>
        <end position="161"/>
    </location>
</feature>
<dbReference type="AlphaFoldDB" id="A0AAD5WQR8"/>
<gene>
    <name evidence="2" type="ORF">MKZ38_003288</name>
</gene>
<protein>
    <submittedName>
        <fullName evidence="2">Uncharacterized protein</fullName>
    </submittedName>
</protein>
<feature type="compositionally biased region" description="Low complexity" evidence="1">
    <location>
        <begin position="312"/>
        <end position="323"/>
    </location>
</feature>
<evidence type="ECO:0000313" key="2">
    <source>
        <dbReference type="EMBL" id="KAJ2899298.1"/>
    </source>
</evidence>
<keyword evidence="3" id="KW-1185">Reference proteome</keyword>
<feature type="region of interest" description="Disordered" evidence="1">
    <location>
        <begin position="302"/>
        <end position="323"/>
    </location>
</feature>
<reference evidence="2" key="1">
    <citation type="submission" date="2022-07" db="EMBL/GenBank/DDBJ databases">
        <title>Draft genome sequence of Zalerion maritima ATCC 34329, a (micro)plastics degrading marine fungus.</title>
        <authorList>
            <person name="Paco A."/>
            <person name="Goncalves M.F.M."/>
            <person name="Rocha-Santos T.A.P."/>
            <person name="Alves A."/>
        </authorList>
    </citation>
    <scope>NUCLEOTIDE SEQUENCE</scope>
    <source>
        <strain evidence="2">ATCC 34329</strain>
    </source>
</reference>
<feature type="region of interest" description="Disordered" evidence="1">
    <location>
        <begin position="197"/>
        <end position="267"/>
    </location>
</feature>
<dbReference type="EMBL" id="JAKWBI020000201">
    <property type="protein sequence ID" value="KAJ2899298.1"/>
    <property type="molecule type" value="Genomic_DNA"/>
</dbReference>
<feature type="region of interest" description="Disordered" evidence="1">
    <location>
        <begin position="1"/>
        <end position="24"/>
    </location>
</feature>
<dbReference type="Proteomes" id="UP001201980">
    <property type="component" value="Unassembled WGS sequence"/>
</dbReference>
<sequence>MNAPPVESSSLSIRSPGAPPTAKMIASPQPTQLLSASKIQRIDVWRIEIGISDLMCVCSLSTAPSAISGPAKYLPLAASSPMTHSRPGTVLLASTNSAHSQPQRSPASSVYSSSDAYTSTQATSTLSSNSLRLLLDGKLDLCPQCGIQRTDPSCQSDSNDSILEGKPSQRCTAGAGSDKAKSKKLWAGVKKFARKCAGRGPNQETAAGETAAAKDKEAEEGNVSHEAFRSRSRSGGPGVTTPSPIDVPLASKKLGTATPQDANRPTVRKGVSQSFKRMSVHLGSPLQSSPPPDYSIAVASTSRATPAVGRPSADGGRSSGAMGAAAGTQMYSSLRYASADDERLMEILGTTKIANANAAAANPDPAVDIDELIKEDNETPEARRLRERAERLEKGRRLLSRSGPGTAPPKRPISFAGVAAVSMGARF</sequence>
<proteinExistence type="predicted"/>
<organism evidence="2 3">
    <name type="scientific">Zalerion maritima</name>
    <dbReference type="NCBI Taxonomy" id="339359"/>
    <lineage>
        <taxon>Eukaryota</taxon>
        <taxon>Fungi</taxon>
        <taxon>Dikarya</taxon>
        <taxon>Ascomycota</taxon>
        <taxon>Pezizomycotina</taxon>
        <taxon>Sordariomycetes</taxon>
        <taxon>Lulworthiomycetidae</taxon>
        <taxon>Lulworthiales</taxon>
        <taxon>Lulworthiaceae</taxon>
        <taxon>Zalerion</taxon>
    </lineage>
</organism>
<feature type="compositionally biased region" description="Basic and acidic residues" evidence="1">
    <location>
        <begin position="212"/>
        <end position="229"/>
    </location>
</feature>
<feature type="region of interest" description="Disordered" evidence="1">
    <location>
        <begin position="150"/>
        <end position="179"/>
    </location>
</feature>